<dbReference type="Gene3D" id="3.40.50.150">
    <property type="entry name" value="Vaccinia Virus protein VP39"/>
    <property type="match status" value="1"/>
</dbReference>
<dbReference type="GeneID" id="54303212"/>
<dbReference type="PANTHER" id="PTHR43861">
    <property type="entry name" value="TRANS-ACONITATE 2-METHYLTRANSFERASE-RELATED"/>
    <property type="match status" value="1"/>
</dbReference>
<dbReference type="GO" id="GO:0016740">
    <property type="term" value="F:transferase activity"/>
    <property type="evidence" value="ECO:0007669"/>
    <property type="project" value="UniProtKB-KW"/>
</dbReference>
<keyword evidence="1" id="KW-0808">Transferase</keyword>
<name>A0A6A6BEB8_9PEZI</name>
<organism evidence="2 3">
    <name type="scientific">Aplosporella prunicola CBS 121167</name>
    <dbReference type="NCBI Taxonomy" id="1176127"/>
    <lineage>
        <taxon>Eukaryota</taxon>
        <taxon>Fungi</taxon>
        <taxon>Dikarya</taxon>
        <taxon>Ascomycota</taxon>
        <taxon>Pezizomycotina</taxon>
        <taxon>Dothideomycetes</taxon>
        <taxon>Dothideomycetes incertae sedis</taxon>
        <taxon>Botryosphaeriales</taxon>
        <taxon>Aplosporellaceae</taxon>
        <taxon>Aplosporella</taxon>
    </lineage>
</organism>
<reference evidence="2" key="1">
    <citation type="journal article" date="2020" name="Stud. Mycol.">
        <title>101 Dothideomycetes genomes: a test case for predicting lifestyles and emergence of pathogens.</title>
        <authorList>
            <person name="Haridas S."/>
            <person name="Albert R."/>
            <person name="Binder M."/>
            <person name="Bloem J."/>
            <person name="Labutti K."/>
            <person name="Salamov A."/>
            <person name="Andreopoulos B."/>
            <person name="Baker S."/>
            <person name="Barry K."/>
            <person name="Bills G."/>
            <person name="Bluhm B."/>
            <person name="Cannon C."/>
            <person name="Castanera R."/>
            <person name="Culley D."/>
            <person name="Daum C."/>
            <person name="Ezra D."/>
            <person name="Gonzalez J."/>
            <person name="Henrissat B."/>
            <person name="Kuo A."/>
            <person name="Liang C."/>
            <person name="Lipzen A."/>
            <person name="Lutzoni F."/>
            <person name="Magnuson J."/>
            <person name="Mondo S."/>
            <person name="Nolan M."/>
            <person name="Ohm R."/>
            <person name="Pangilinan J."/>
            <person name="Park H.-J."/>
            <person name="Ramirez L."/>
            <person name="Alfaro M."/>
            <person name="Sun H."/>
            <person name="Tritt A."/>
            <person name="Yoshinaga Y."/>
            <person name="Zwiers L.-H."/>
            <person name="Turgeon B."/>
            <person name="Goodwin S."/>
            <person name="Spatafora J."/>
            <person name="Crous P."/>
            <person name="Grigoriev I."/>
        </authorList>
    </citation>
    <scope>NUCLEOTIDE SEQUENCE</scope>
    <source>
        <strain evidence="2">CBS 121167</strain>
    </source>
</reference>
<dbReference type="AlphaFoldDB" id="A0A6A6BEB8"/>
<evidence type="ECO:0008006" key="4">
    <source>
        <dbReference type="Google" id="ProtNLM"/>
    </source>
</evidence>
<sequence>MSNQKVNNNRFNAEAAAWDSNPGHVYSSELATKAVLKYTLKAQRDSKSDLDVLEIGCGTGLMSFMLAPHVHSLMGVDTAEGMVDAFRVKLSEGRDKNLAVVTHFLETPDAPEIQNSATKLLSRVDNSEVETPVRWDLIISHLTLHHIPSLPDILRTMYASLKPGGQIALTDFEDTGPEAVLFHPVEKREGVERHGIKRNEMEMLIREAGFEDAAVEVAFTISKAVDEKEANGKVTLDFPFVVCLGRKPLQDEYR</sequence>
<dbReference type="SUPFAM" id="SSF53335">
    <property type="entry name" value="S-adenosyl-L-methionine-dependent methyltransferases"/>
    <property type="match status" value="1"/>
</dbReference>
<gene>
    <name evidence="2" type="ORF">K452DRAFT_351202</name>
</gene>
<dbReference type="EMBL" id="ML995486">
    <property type="protein sequence ID" value="KAF2141645.1"/>
    <property type="molecule type" value="Genomic_DNA"/>
</dbReference>
<dbReference type="InterPro" id="IPR029063">
    <property type="entry name" value="SAM-dependent_MTases_sf"/>
</dbReference>
<evidence type="ECO:0000256" key="1">
    <source>
        <dbReference type="ARBA" id="ARBA00022679"/>
    </source>
</evidence>
<dbReference type="CDD" id="cd02440">
    <property type="entry name" value="AdoMet_MTases"/>
    <property type="match status" value="1"/>
</dbReference>
<dbReference type="Proteomes" id="UP000799438">
    <property type="component" value="Unassembled WGS sequence"/>
</dbReference>
<protein>
    <recommendedName>
        <fullName evidence="4">Methyltransferase domain-containing protein</fullName>
    </recommendedName>
</protein>
<dbReference type="RefSeq" id="XP_033397357.1">
    <property type="nucleotide sequence ID" value="XM_033545704.1"/>
</dbReference>
<proteinExistence type="predicted"/>
<accession>A0A6A6BEB8</accession>
<evidence type="ECO:0000313" key="2">
    <source>
        <dbReference type="EMBL" id="KAF2141645.1"/>
    </source>
</evidence>
<dbReference type="Pfam" id="PF13489">
    <property type="entry name" value="Methyltransf_23"/>
    <property type="match status" value="1"/>
</dbReference>
<dbReference type="PANTHER" id="PTHR43861:SF3">
    <property type="entry name" value="PUTATIVE (AFU_ORTHOLOGUE AFUA_2G14390)-RELATED"/>
    <property type="match status" value="1"/>
</dbReference>
<keyword evidence="3" id="KW-1185">Reference proteome</keyword>
<evidence type="ECO:0000313" key="3">
    <source>
        <dbReference type="Proteomes" id="UP000799438"/>
    </source>
</evidence>
<dbReference type="OrthoDB" id="66144at2759"/>